<dbReference type="Proteomes" id="UP000003639">
    <property type="component" value="Unassembled WGS sequence"/>
</dbReference>
<feature type="domain" description="SLH" evidence="3">
    <location>
        <begin position="568"/>
        <end position="625"/>
    </location>
</feature>
<reference evidence="4 5" key="2">
    <citation type="submission" date="2007-06" db="EMBL/GenBank/DDBJ databases">
        <title>Draft genome sequence of Pseudoflavonifractor capillosus ATCC 29799.</title>
        <authorList>
            <person name="Sudarsanam P."/>
            <person name="Ley R."/>
            <person name="Guruge J."/>
            <person name="Turnbaugh P.J."/>
            <person name="Mahowald M."/>
            <person name="Liep D."/>
            <person name="Gordon J."/>
        </authorList>
    </citation>
    <scope>NUCLEOTIDE SEQUENCE [LARGE SCALE GENOMIC DNA]</scope>
    <source>
        <strain evidence="4 5">ATCC 29799</strain>
    </source>
</reference>
<dbReference type="EMBL" id="AAXG02000006">
    <property type="protein sequence ID" value="EDN01279.1"/>
    <property type="molecule type" value="Genomic_DNA"/>
</dbReference>
<gene>
    <name evidence="4" type="ORF">BACCAP_00847</name>
</gene>
<proteinExistence type="predicted"/>
<dbReference type="PANTHER" id="PTHR37841:SF1">
    <property type="entry name" value="DUF3298 DOMAIN-CONTAINING PROTEIN"/>
    <property type="match status" value="1"/>
</dbReference>
<evidence type="ECO:0000256" key="2">
    <source>
        <dbReference type="SAM" id="SignalP"/>
    </source>
</evidence>
<evidence type="ECO:0000313" key="5">
    <source>
        <dbReference type="Proteomes" id="UP000003639"/>
    </source>
</evidence>
<evidence type="ECO:0000256" key="1">
    <source>
        <dbReference type="ARBA" id="ARBA00022737"/>
    </source>
</evidence>
<protein>
    <recommendedName>
        <fullName evidence="3">SLH domain-containing protein</fullName>
    </recommendedName>
</protein>
<name>A6NRL9_9FIRM</name>
<dbReference type="PROSITE" id="PS51272">
    <property type="entry name" value="SLH"/>
    <property type="match status" value="2"/>
</dbReference>
<sequence length="625" mass="68882">MESTQKRKKEENEALKKRIFSLLLVCALALTLIPTVPTAEAAYTDYDGNPIPTGYTLSDGTTISVQRLDRSLTWGQLYEGGYLSFIRTDKATGDGIGYGFYDVKNNTILFESPKADFISDTVLWESRSWYDGREVFEGIDPYTGKTGYGVLDMKGNVVVPPKYLKVYNYQDGMAMVTAYDSTNTVRIGYVDVNGNEVIPPIYDVGPYPQADHFNDGYAWVKDPDTSRSAYFLMDRKGNKVLELPGYEIEWYSLYGNNVTTSDVKCWEPVTCFSNGYAVVKFSGFRYNGPNDIGYSSTVTKEDLNLSDYMLIDLQGNLTLFDKDFFYNTGVTYWDQWDNYMKYGFLLSKVSSRYGVLDRNGNVSIPYLYGEMQYDPFLNGVAKVQRQAGEPGSVIDLKGNVIIPEGDWQWIGSFVDGYALATQTGKSEEGYYTLDTYLLTVGDPSAPTEPVTPPADTPSSWAVEQVNAAIAAGIVPDSLQSKYTQPATRAEFCALAVELYETVKGSEITERTTFTDTSDVNVQKMGALGVVTGVGGGRFDPNGTLTREQAATMLARLAEAVGKLLAAQAPTFADNAAIASWAFDAVGQMQASGVMGGVGNNTFAPQVSYSREQSILTMLRLYESVK</sequence>
<evidence type="ECO:0000259" key="3">
    <source>
        <dbReference type="PROSITE" id="PS51272"/>
    </source>
</evidence>
<reference evidence="4 5" key="1">
    <citation type="submission" date="2007-04" db="EMBL/GenBank/DDBJ databases">
        <authorList>
            <person name="Fulton L."/>
            <person name="Clifton S."/>
            <person name="Fulton B."/>
            <person name="Xu J."/>
            <person name="Minx P."/>
            <person name="Pepin K.H."/>
            <person name="Johnson M."/>
            <person name="Thiruvilangam P."/>
            <person name="Bhonagiri V."/>
            <person name="Nash W.E."/>
            <person name="Mardis E.R."/>
            <person name="Wilson R.K."/>
        </authorList>
    </citation>
    <scope>NUCLEOTIDE SEQUENCE [LARGE SCALE GENOMIC DNA]</scope>
    <source>
        <strain evidence="4 5">ATCC 29799</strain>
    </source>
</reference>
<dbReference type="Pfam" id="PF14903">
    <property type="entry name" value="WG_beta_rep"/>
    <property type="match status" value="4"/>
</dbReference>
<accession>A6NRL9</accession>
<organism evidence="4 5">
    <name type="scientific">Pseudoflavonifractor capillosus ATCC 29799</name>
    <dbReference type="NCBI Taxonomy" id="411467"/>
    <lineage>
        <taxon>Bacteria</taxon>
        <taxon>Bacillati</taxon>
        <taxon>Bacillota</taxon>
        <taxon>Clostridia</taxon>
        <taxon>Eubacteriales</taxon>
        <taxon>Oscillospiraceae</taxon>
        <taxon>Pseudoflavonifractor</taxon>
    </lineage>
</organism>
<keyword evidence="2" id="KW-0732">Signal</keyword>
<dbReference type="InterPro" id="IPR001119">
    <property type="entry name" value="SLH_dom"/>
</dbReference>
<dbReference type="PANTHER" id="PTHR37841">
    <property type="entry name" value="GLR2918 PROTEIN"/>
    <property type="match status" value="1"/>
</dbReference>
<keyword evidence="5" id="KW-1185">Reference proteome</keyword>
<dbReference type="STRING" id="411467.BACCAP_00847"/>
<dbReference type="Pfam" id="PF00395">
    <property type="entry name" value="SLH"/>
    <property type="match status" value="2"/>
</dbReference>
<evidence type="ECO:0000313" key="4">
    <source>
        <dbReference type="EMBL" id="EDN01279.1"/>
    </source>
</evidence>
<feature type="chain" id="PRO_5002700735" description="SLH domain-containing protein" evidence="2">
    <location>
        <begin position="42"/>
        <end position="625"/>
    </location>
</feature>
<dbReference type="AlphaFoldDB" id="A6NRL9"/>
<comment type="caution">
    <text evidence="4">The sequence shown here is derived from an EMBL/GenBank/DDBJ whole genome shotgun (WGS) entry which is preliminary data.</text>
</comment>
<feature type="signal peptide" evidence="2">
    <location>
        <begin position="1"/>
        <end position="41"/>
    </location>
</feature>
<keyword evidence="1" id="KW-0677">Repeat</keyword>
<dbReference type="eggNOG" id="COG1621">
    <property type="taxonomic scope" value="Bacteria"/>
</dbReference>
<dbReference type="InterPro" id="IPR032774">
    <property type="entry name" value="WG_beta_rep"/>
</dbReference>
<feature type="domain" description="SLH" evidence="3">
    <location>
        <begin position="448"/>
        <end position="567"/>
    </location>
</feature>